<dbReference type="PANTHER" id="PTHR47691:SF3">
    <property type="entry name" value="HTH-TYPE TRANSCRIPTIONAL REGULATOR RV0890C-RELATED"/>
    <property type="match status" value="1"/>
</dbReference>
<dbReference type="Pfam" id="PF20703">
    <property type="entry name" value="nSTAND1"/>
    <property type="match status" value="1"/>
</dbReference>
<dbReference type="CDD" id="cd21037">
    <property type="entry name" value="MLKL_NTD"/>
    <property type="match status" value="1"/>
</dbReference>
<gene>
    <name evidence="2" type="ORF">B0H16DRAFT_1801483</name>
</gene>
<dbReference type="AlphaFoldDB" id="A0AAD7MGW9"/>
<dbReference type="Gene3D" id="3.40.50.300">
    <property type="entry name" value="P-loop containing nucleotide triphosphate hydrolases"/>
    <property type="match status" value="1"/>
</dbReference>
<keyword evidence="2" id="KW-0378">Hydrolase</keyword>
<feature type="non-terminal residue" evidence="2">
    <location>
        <position position="573"/>
    </location>
</feature>
<dbReference type="GO" id="GO:0016787">
    <property type="term" value="F:hydrolase activity"/>
    <property type="evidence" value="ECO:0007669"/>
    <property type="project" value="UniProtKB-KW"/>
</dbReference>
<dbReference type="EMBL" id="JARKIB010000292">
    <property type="protein sequence ID" value="KAJ7716367.1"/>
    <property type="molecule type" value="Genomic_DNA"/>
</dbReference>
<evidence type="ECO:0000313" key="3">
    <source>
        <dbReference type="Proteomes" id="UP001215598"/>
    </source>
</evidence>
<accession>A0AAD7MGW9</accession>
<evidence type="ECO:0000313" key="2">
    <source>
        <dbReference type="EMBL" id="KAJ7716367.1"/>
    </source>
</evidence>
<evidence type="ECO:0000259" key="1">
    <source>
        <dbReference type="Pfam" id="PF20703"/>
    </source>
</evidence>
<name>A0AAD7MGW9_9AGAR</name>
<dbReference type="Proteomes" id="UP001215598">
    <property type="component" value="Unassembled WGS sequence"/>
</dbReference>
<dbReference type="Gene3D" id="1.20.930.20">
    <property type="entry name" value="Adaptor protein Cbl, N-terminal domain"/>
    <property type="match status" value="1"/>
</dbReference>
<dbReference type="InterPro" id="IPR027417">
    <property type="entry name" value="P-loop_NTPase"/>
</dbReference>
<dbReference type="InterPro" id="IPR049052">
    <property type="entry name" value="nSTAND1"/>
</dbReference>
<keyword evidence="3" id="KW-1185">Reference proteome</keyword>
<dbReference type="InterPro" id="IPR036537">
    <property type="entry name" value="Adaptor_Cbl_N_dom_sf"/>
</dbReference>
<proteinExistence type="predicted"/>
<dbReference type="SUPFAM" id="SSF52540">
    <property type="entry name" value="P-loop containing nucleoside triphosphate hydrolases"/>
    <property type="match status" value="1"/>
</dbReference>
<dbReference type="InterPro" id="IPR059179">
    <property type="entry name" value="MLKL-like_MCAfunc"/>
</dbReference>
<dbReference type="GO" id="GO:0007166">
    <property type="term" value="P:cell surface receptor signaling pathway"/>
    <property type="evidence" value="ECO:0007669"/>
    <property type="project" value="InterPro"/>
</dbReference>
<reference evidence="2" key="1">
    <citation type="submission" date="2023-03" db="EMBL/GenBank/DDBJ databases">
        <title>Massive genome expansion in bonnet fungi (Mycena s.s.) driven by repeated elements and novel gene families across ecological guilds.</title>
        <authorList>
            <consortium name="Lawrence Berkeley National Laboratory"/>
            <person name="Harder C.B."/>
            <person name="Miyauchi S."/>
            <person name="Viragh M."/>
            <person name="Kuo A."/>
            <person name="Thoen E."/>
            <person name="Andreopoulos B."/>
            <person name="Lu D."/>
            <person name="Skrede I."/>
            <person name="Drula E."/>
            <person name="Henrissat B."/>
            <person name="Morin E."/>
            <person name="Kohler A."/>
            <person name="Barry K."/>
            <person name="LaButti K."/>
            <person name="Morin E."/>
            <person name="Salamov A."/>
            <person name="Lipzen A."/>
            <person name="Mereny Z."/>
            <person name="Hegedus B."/>
            <person name="Baldrian P."/>
            <person name="Stursova M."/>
            <person name="Weitz H."/>
            <person name="Taylor A."/>
            <person name="Grigoriev I.V."/>
            <person name="Nagy L.G."/>
            <person name="Martin F."/>
            <person name="Kauserud H."/>
        </authorList>
    </citation>
    <scope>NUCLEOTIDE SEQUENCE</scope>
    <source>
        <strain evidence="2">CBHHK182m</strain>
    </source>
</reference>
<feature type="domain" description="Novel STAND NTPase 1" evidence="1">
    <location>
        <begin position="206"/>
        <end position="344"/>
    </location>
</feature>
<dbReference type="PANTHER" id="PTHR47691">
    <property type="entry name" value="REGULATOR-RELATED"/>
    <property type="match status" value="1"/>
</dbReference>
<comment type="caution">
    <text evidence="2">The sequence shown here is derived from an EMBL/GenBank/DDBJ whole genome shotgun (WGS) entry which is preliminary data.</text>
</comment>
<organism evidence="2 3">
    <name type="scientific">Mycena metata</name>
    <dbReference type="NCBI Taxonomy" id="1033252"/>
    <lineage>
        <taxon>Eukaryota</taxon>
        <taxon>Fungi</taxon>
        <taxon>Dikarya</taxon>
        <taxon>Basidiomycota</taxon>
        <taxon>Agaricomycotina</taxon>
        <taxon>Agaricomycetes</taxon>
        <taxon>Agaricomycetidae</taxon>
        <taxon>Agaricales</taxon>
        <taxon>Marasmiineae</taxon>
        <taxon>Mycenaceae</taxon>
        <taxon>Mycena</taxon>
    </lineage>
</organism>
<feature type="non-terminal residue" evidence="2">
    <location>
        <position position="1"/>
    </location>
</feature>
<sequence length="573" mass="63223">PNTSGNRLKSIAAYLEVAVGLVNDAAQVFEAPFLLSITKATSSLIHCIPNITRHQEESIELLENIHGVICGIVNLHLKSEAPGSLPPETSEHIGQFAQTLRKIDTLINSQQEGNRIKQLFRQGELSRMRKECRSGLREALALFKFAGSTTLLTNIDKMKEATDRMHTELLELVSGISDVPSLDGSSFTYQTSFRSSNSFSILPGKPKLFYGREREVEDMIQMLSQLSPRIAILGGGGMGKTTLAQTILHEHDIVRQYEHRFFVTAESTTNSVELASRIASHLGLGPGPDLTKAVVAYFAAGPPSLLILDNLETPWELLKSRAKVEEFLSLLADVEHLALVITMRGAERPAKVGWTRPFLAPLESLSDAATRKIFMEITDSAYDGPDVDELLRLTDNMPLAVDLIAHLVDYEGCATVLKRWQTEKTSLLSQGWDRKSSLAASITISLTSPRLESSPGARDLLALLSLLPDGLSDAQLVQSKLPIKGILACKVALLATSLAYQDSQKRIKSLTPIREHIQQWSPPSLDLILALIKYYHSQLGLFQRYYGTQDMGSIINQATLNRGNLHQLLEWAL</sequence>
<protein>
    <submittedName>
        <fullName evidence="2">P-loop containing nucleoside triphosphate hydrolase protein</fullName>
    </submittedName>
</protein>
<dbReference type="PRINTS" id="PR00364">
    <property type="entry name" value="DISEASERSIST"/>
</dbReference>